<proteinExistence type="inferred from homology"/>
<evidence type="ECO:0000313" key="6">
    <source>
        <dbReference type="EMBL" id="KAL3317030.1"/>
    </source>
</evidence>
<evidence type="ECO:0000313" key="7">
    <source>
        <dbReference type="Proteomes" id="UP001626550"/>
    </source>
</evidence>
<dbReference type="Pfam" id="PF23579">
    <property type="entry name" value="ARM_TBCD"/>
    <property type="match status" value="1"/>
</dbReference>
<keyword evidence="7" id="KW-1185">Reference proteome</keyword>
<dbReference type="AlphaFoldDB" id="A0ABD2QBZ2"/>
<sequence length="1008" mass="114398">MDELEENKLRFRSFQHYEEFQKIIAEAQSGELTCTKQELLDQKMVELFNYYLEQPQLLDSKLKEMLLGVLDISIKKNIDKKLKHFLFRVLFNIIKTRGYKHVIRLMPHSAVDLEPTLAMLCNEDPSNQMVWQTCYALLLWLCIVVSVPFGLDTMGDPNKKPISVRIYETTLKFLVLRFKSQEPAAYLLSKLISRPDMVEEYLPKAINLSLERINTTSLHIEHYEISGHLMFFCNLCKFCPRDQLRRFLPQLLDMCKGQKEIAIKNVVNDHLLCKLMQRLAVLYCPATQHCKWMYKRRSNVLALNLNAETQGKENLAVTLNDDSDVEIPDQVAEIIDYLLTDLRSKFTKIRWSAAKGLAKISFHLPAAMVEEVLSAILELCTDFEPHFSWHGACLSLGEMGRRGLLLTDRLGAVFSVMKRALFYNEKAGECAYGSNVRDAACYVCWAFARSFDPEHLAPFVEDFATVLLLVSLFDRDVGVRRAASAAFQENVGRQNQFPNGIDIITHCDYFSVGNLSKCYLQLSVFVAQFPIYVKPMLEFLTDSLCLGHWDPEIRSLSGKALSKVALFDKNFTTKTVLPKLLAKMDTCAEFPMRAGSIIGLAELISCIPELKSDEKLLQKMELIIPRFKEKRYFDGINGDLLRQAVDQLIKNASLVGFVSQEHEQLLLSWREFLEFGVDATDQTLQSSSVDAYSALLNQYASIRPPVLQDMLKRLHQSKETARSGALMILASCCSVLCDFNSPACIDQLLSEICACCDCLQPNPTESALWIDARQQAFASLRGFALALLDHEPSKQRFDLVLNTFIQGFEDYTTDSKGDSGSLVRESVMNNAVSMILEVTNRGMAELLDTELVEKIGINCARQGVEKIDRIRGCGVENFYKLVTHEPKVHLPNLAATSAIFASDSTPHWIVANETFPLFVNLLDFEQLRPQIVLGLAISIGSQLKNTMEASRNSLREFFLHRDPALIRTVFELLLTHLKEQSTSQRTVMPLLLTMDYFLTDTLFTSAID</sequence>
<dbReference type="PANTHER" id="PTHR12658:SF0">
    <property type="entry name" value="TUBULIN-SPECIFIC CHAPERONE D"/>
    <property type="match status" value="1"/>
</dbReference>
<evidence type="ECO:0000259" key="5">
    <source>
        <dbReference type="Pfam" id="PF25767"/>
    </source>
</evidence>
<dbReference type="InterPro" id="IPR033162">
    <property type="entry name" value="TBCD"/>
</dbReference>
<protein>
    <recommendedName>
        <fullName evidence="2">Tubulin-specific chaperone D</fullName>
    </recommendedName>
</protein>
<dbReference type="SUPFAM" id="SSF48371">
    <property type="entry name" value="ARM repeat"/>
    <property type="match status" value="1"/>
</dbReference>
<name>A0ABD2QBZ2_9PLAT</name>
<dbReference type="Pfam" id="PF25767">
    <property type="entry name" value="ARM_TBCD_2nd"/>
    <property type="match status" value="1"/>
</dbReference>
<reference evidence="6 7" key="1">
    <citation type="submission" date="2024-11" db="EMBL/GenBank/DDBJ databases">
        <title>Adaptive evolution of stress response genes in parasites aligns with host niche diversity.</title>
        <authorList>
            <person name="Hahn C."/>
            <person name="Resl P."/>
        </authorList>
    </citation>
    <scope>NUCLEOTIDE SEQUENCE [LARGE SCALE GENOMIC DNA]</scope>
    <source>
        <strain evidence="6">EGGRZ-B1_66</strain>
        <tissue evidence="6">Body</tissue>
    </source>
</reference>
<evidence type="ECO:0000259" key="4">
    <source>
        <dbReference type="Pfam" id="PF12612"/>
    </source>
</evidence>
<comment type="similarity">
    <text evidence="1">Belongs to the TBCD family.</text>
</comment>
<dbReference type="InterPro" id="IPR016024">
    <property type="entry name" value="ARM-type_fold"/>
</dbReference>
<comment type="caution">
    <text evidence="6">The sequence shown here is derived from an EMBL/GenBank/DDBJ whole genome shotgun (WGS) entry which is preliminary data.</text>
</comment>
<dbReference type="InterPro" id="IPR011989">
    <property type="entry name" value="ARM-like"/>
</dbReference>
<dbReference type="PANTHER" id="PTHR12658">
    <property type="entry name" value="BETA-TUBULIN COFACTOR D"/>
    <property type="match status" value="1"/>
</dbReference>
<dbReference type="EMBL" id="JBJKFK010000444">
    <property type="protein sequence ID" value="KAL3317030.1"/>
    <property type="molecule type" value="Genomic_DNA"/>
</dbReference>
<evidence type="ECO:0000256" key="1">
    <source>
        <dbReference type="ARBA" id="ARBA00006853"/>
    </source>
</evidence>
<feature type="domain" description="Tubulin-folding cofactor D ARM repeats" evidence="5">
    <location>
        <begin position="270"/>
        <end position="501"/>
    </location>
</feature>
<dbReference type="Gene3D" id="1.25.10.10">
    <property type="entry name" value="Leucine-rich Repeat Variant"/>
    <property type="match status" value="2"/>
</dbReference>
<dbReference type="Proteomes" id="UP001626550">
    <property type="component" value="Unassembled WGS sequence"/>
</dbReference>
<keyword evidence="3" id="KW-0143">Chaperone</keyword>
<feature type="domain" description="Tubulin-folding cofactor D C-terminal" evidence="4">
    <location>
        <begin position="859"/>
        <end position="1006"/>
    </location>
</feature>
<feature type="non-terminal residue" evidence="6">
    <location>
        <position position="1008"/>
    </location>
</feature>
<dbReference type="Pfam" id="PF12612">
    <property type="entry name" value="TFCD_C"/>
    <property type="match status" value="1"/>
</dbReference>
<evidence type="ECO:0000256" key="2">
    <source>
        <dbReference type="ARBA" id="ARBA00015003"/>
    </source>
</evidence>
<dbReference type="InterPro" id="IPR058033">
    <property type="entry name" value="ARM_TBCD_2nd"/>
</dbReference>
<evidence type="ECO:0000256" key="3">
    <source>
        <dbReference type="ARBA" id="ARBA00023186"/>
    </source>
</evidence>
<accession>A0ABD2QBZ2</accession>
<gene>
    <name evidence="6" type="ORF">Ciccas_004323</name>
</gene>
<organism evidence="6 7">
    <name type="scientific">Cichlidogyrus casuarinus</name>
    <dbReference type="NCBI Taxonomy" id="1844966"/>
    <lineage>
        <taxon>Eukaryota</taxon>
        <taxon>Metazoa</taxon>
        <taxon>Spiralia</taxon>
        <taxon>Lophotrochozoa</taxon>
        <taxon>Platyhelminthes</taxon>
        <taxon>Monogenea</taxon>
        <taxon>Monopisthocotylea</taxon>
        <taxon>Dactylogyridea</taxon>
        <taxon>Ancyrocephalidae</taxon>
        <taxon>Cichlidogyrus</taxon>
    </lineage>
</organism>
<dbReference type="InterPro" id="IPR022577">
    <property type="entry name" value="TBCD_C"/>
</dbReference>